<feature type="transmembrane region" description="Helical" evidence="7">
    <location>
        <begin position="567"/>
        <end position="588"/>
    </location>
</feature>
<feature type="transmembrane region" description="Helical" evidence="7">
    <location>
        <begin position="738"/>
        <end position="757"/>
    </location>
</feature>
<feature type="transmembrane region" description="Helical" evidence="7">
    <location>
        <begin position="709"/>
        <end position="731"/>
    </location>
</feature>
<feature type="transmembrane region" description="Helical" evidence="7">
    <location>
        <begin position="130"/>
        <end position="152"/>
    </location>
</feature>
<evidence type="ECO:0000256" key="6">
    <source>
        <dbReference type="SAM" id="MobiDB-lite"/>
    </source>
</evidence>
<feature type="transmembrane region" description="Helical" evidence="7">
    <location>
        <begin position="533"/>
        <end position="555"/>
    </location>
</feature>
<dbReference type="InterPro" id="IPR051359">
    <property type="entry name" value="CaCA_antiporter"/>
</dbReference>
<keyword evidence="3 7" id="KW-0812">Transmembrane</keyword>
<dbReference type="PANTHER" id="PTHR12266:SF0">
    <property type="entry name" value="MITOCHONDRIAL SODIUM_CALCIUM EXCHANGER PROTEIN"/>
    <property type="match status" value="1"/>
</dbReference>
<dbReference type="GO" id="GO:0008324">
    <property type="term" value="F:monoatomic cation transmembrane transporter activity"/>
    <property type="evidence" value="ECO:0007669"/>
    <property type="project" value="TreeGrafter"/>
</dbReference>
<sequence>MNSAVTMLRTTNKRNGKIGSSNRRFHTKVSFILTAATIILLAILSALFGSNYEHVSQGGNIANYDPLSKTNRWLEDNNNDEGDYSHFSCRYIYEQVPDAGTAQCQYARTCNGGDGVWASWVFCSPLGMNVWTLFLLLSPVMIVWMVTLFRLLGSTAEDFFSPSLEMFSLKLGLPPRFAGVTLLALGNGAADVSATMSAIASDEANGYMLSLGALTGAAMLVGCVVSGVVVLVAEGVTCRGALVRDVMALAVTIAVVWINLSSGVITSRTIALFLSLYIFFVFVVLLADIYHRAVVLPRIAAAEAAVAAAEASALDGAAVGSGTTDLPNAFMRFVTAFSNYDNLCERDTTVTTTTELPNACNNSESQEHCGPSQDSSMPTPGGLDISPLGMGASGTTTVDVPIRLHGQHGILHGDGLVPQSSVDSTPALMHTGSRNSPFNSTVEMENAGGGEYRLVEDHIDQLCVGDGSIGIPSHNWKGACEDCKQEIQSAIEALWEDIAFNGDLKAYEKFLLLCEFPFTLLRKASIPIPCEGYYNRGFVALSMVLSPLWFWFYMLGHEVNLLSKETIYFFLTYMVVCIVIGATVLRFAPGGEGNMAMFAATPIALYGFVIAATWIDYIADHLVSLLDFMGIVLHIPGSIMGLTVLAWGNSMGDLSANMTMARKGLANMAMTACFAGPVFNILIGLGLGFSNLQAQTGKQETSVQLSAPIITGFVFVVINCVAILSVGMTLGKGRIEPCYGYIAVGLYAIYVVTSIALEI</sequence>
<feature type="transmembrane region" description="Helical" evidence="7">
    <location>
        <begin position="29"/>
        <end position="48"/>
    </location>
</feature>
<evidence type="ECO:0000313" key="9">
    <source>
        <dbReference type="EMBL" id="KAG7360090.1"/>
    </source>
</evidence>
<evidence type="ECO:0000256" key="4">
    <source>
        <dbReference type="ARBA" id="ARBA00022989"/>
    </source>
</evidence>
<feature type="domain" description="Sodium/calcium exchanger membrane region" evidence="8">
    <location>
        <begin position="604"/>
        <end position="755"/>
    </location>
</feature>
<evidence type="ECO:0000256" key="3">
    <source>
        <dbReference type="ARBA" id="ARBA00022692"/>
    </source>
</evidence>
<feature type="transmembrane region" description="Helical" evidence="7">
    <location>
        <begin position="621"/>
        <end position="647"/>
    </location>
</feature>
<evidence type="ECO:0000256" key="5">
    <source>
        <dbReference type="ARBA" id="ARBA00023136"/>
    </source>
</evidence>
<organism evidence="9 10">
    <name type="scientific">Nitzschia inconspicua</name>
    <dbReference type="NCBI Taxonomy" id="303405"/>
    <lineage>
        <taxon>Eukaryota</taxon>
        <taxon>Sar</taxon>
        <taxon>Stramenopiles</taxon>
        <taxon>Ochrophyta</taxon>
        <taxon>Bacillariophyta</taxon>
        <taxon>Bacillariophyceae</taxon>
        <taxon>Bacillariophycidae</taxon>
        <taxon>Bacillariales</taxon>
        <taxon>Bacillariaceae</taxon>
        <taxon>Nitzschia</taxon>
    </lineage>
</organism>
<protein>
    <submittedName>
        <fullName evidence="9">Sodium/calcium exchanger protein</fullName>
    </submittedName>
</protein>
<dbReference type="PANTHER" id="PTHR12266">
    <property type="entry name" value="NA+/CA2+ K+ INDEPENDENT EXCHANGER"/>
    <property type="match status" value="1"/>
</dbReference>
<feature type="compositionally biased region" description="Polar residues" evidence="6">
    <location>
        <begin position="355"/>
        <end position="364"/>
    </location>
</feature>
<reference evidence="9" key="1">
    <citation type="journal article" date="2021" name="Sci. Rep.">
        <title>Diploid genomic architecture of Nitzschia inconspicua, an elite biomass production diatom.</title>
        <authorList>
            <person name="Oliver A."/>
            <person name="Podell S."/>
            <person name="Pinowska A."/>
            <person name="Traller J.C."/>
            <person name="Smith S.R."/>
            <person name="McClure R."/>
            <person name="Beliaev A."/>
            <person name="Bohutskyi P."/>
            <person name="Hill E.A."/>
            <person name="Rabines A."/>
            <person name="Zheng H."/>
            <person name="Allen L.Z."/>
            <person name="Kuo A."/>
            <person name="Grigoriev I.V."/>
            <person name="Allen A.E."/>
            <person name="Hazlebeck D."/>
            <person name="Allen E.E."/>
        </authorList>
    </citation>
    <scope>NUCLEOTIDE SEQUENCE</scope>
    <source>
        <strain evidence="9">Hildebrandi</strain>
    </source>
</reference>
<reference evidence="9" key="2">
    <citation type="submission" date="2021-04" db="EMBL/GenBank/DDBJ databases">
        <authorList>
            <person name="Podell S."/>
        </authorList>
    </citation>
    <scope>NUCLEOTIDE SEQUENCE</scope>
    <source>
        <strain evidence="9">Hildebrandi</strain>
    </source>
</reference>
<dbReference type="Pfam" id="PF01699">
    <property type="entry name" value="Na_Ca_ex"/>
    <property type="match status" value="2"/>
</dbReference>
<evidence type="ECO:0000256" key="2">
    <source>
        <dbReference type="ARBA" id="ARBA00022448"/>
    </source>
</evidence>
<keyword evidence="5 7" id="KW-0472">Membrane</keyword>
<feature type="transmembrane region" description="Helical" evidence="7">
    <location>
        <begin position="270"/>
        <end position="290"/>
    </location>
</feature>
<feature type="transmembrane region" description="Helical" evidence="7">
    <location>
        <begin position="668"/>
        <end position="689"/>
    </location>
</feature>
<dbReference type="InterPro" id="IPR004837">
    <property type="entry name" value="NaCa_Exmemb"/>
</dbReference>
<comment type="subcellular location">
    <subcellularLocation>
        <location evidence="1">Membrane</location>
        <topology evidence="1">Multi-pass membrane protein</topology>
    </subcellularLocation>
</comment>
<feature type="transmembrane region" description="Helical" evidence="7">
    <location>
        <begin position="173"/>
        <end position="190"/>
    </location>
</feature>
<dbReference type="AlphaFoldDB" id="A0A9K3LDZ6"/>
<keyword evidence="4 7" id="KW-1133">Transmembrane helix</keyword>
<feature type="region of interest" description="Disordered" evidence="6">
    <location>
        <begin position="355"/>
        <end position="383"/>
    </location>
</feature>
<name>A0A9K3LDZ6_9STRA</name>
<keyword evidence="2" id="KW-0813">Transport</keyword>
<dbReference type="Proteomes" id="UP000693970">
    <property type="component" value="Unassembled WGS sequence"/>
</dbReference>
<evidence type="ECO:0000256" key="7">
    <source>
        <dbReference type="SAM" id="Phobius"/>
    </source>
</evidence>
<feature type="transmembrane region" description="Helical" evidence="7">
    <location>
        <begin position="245"/>
        <end position="264"/>
    </location>
</feature>
<comment type="caution">
    <text evidence="9">The sequence shown here is derived from an EMBL/GenBank/DDBJ whole genome shotgun (WGS) entry which is preliminary data.</text>
</comment>
<dbReference type="OrthoDB" id="407410at2759"/>
<evidence type="ECO:0000313" key="10">
    <source>
        <dbReference type="Proteomes" id="UP000693970"/>
    </source>
</evidence>
<dbReference type="GO" id="GO:0016020">
    <property type="term" value="C:membrane"/>
    <property type="evidence" value="ECO:0007669"/>
    <property type="project" value="UniProtKB-SubCell"/>
</dbReference>
<accession>A0A9K3LDZ6</accession>
<evidence type="ECO:0000256" key="1">
    <source>
        <dbReference type="ARBA" id="ARBA00004141"/>
    </source>
</evidence>
<feature type="transmembrane region" description="Helical" evidence="7">
    <location>
        <begin position="210"/>
        <end position="233"/>
    </location>
</feature>
<keyword evidence="10" id="KW-1185">Reference proteome</keyword>
<feature type="transmembrane region" description="Helical" evidence="7">
    <location>
        <begin position="595"/>
        <end position="615"/>
    </location>
</feature>
<gene>
    <name evidence="9" type="ORF">IV203_035189</name>
</gene>
<proteinExistence type="predicted"/>
<feature type="domain" description="Sodium/calcium exchanger membrane region" evidence="8">
    <location>
        <begin position="143"/>
        <end position="285"/>
    </location>
</feature>
<dbReference type="EMBL" id="JAGRRH010000013">
    <property type="protein sequence ID" value="KAG7360090.1"/>
    <property type="molecule type" value="Genomic_DNA"/>
</dbReference>
<evidence type="ECO:0000259" key="8">
    <source>
        <dbReference type="Pfam" id="PF01699"/>
    </source>
</evidence>